<dbReference type="RefSeq" id="WP_185130754.1">
    <property type="nucleotide sequence ID" value="NZ_JACJVO010000024.1"/>
</dbReference>
<protein>
    <recommendedName>
        <fullName evidence="4">DUF2334 domain-containing protein</fullName>
    </recommendedName>
</protein>
<proteinExistence type="predicted"/>
<keyword evidence="1" id="KW-0472">Membrane</keyword>
<keyword evidence="1" id="KW-0812">Transmembrane</keyword>
<name>A0A7X0SQK3_9BACL</name>
<accession>A0A7X0SQK3</accession>
<dbReference type="EMBL" id="JACJVO010000024">
    <property type="protein sequence ID" value="MBB6733095.1"/>
    <property type="molecule type" value="Genomic_DNA"/>
</dbReference>
<dbReference type="AlphaFoldDB" id="A0A7X0SQK3"/>
<evidence type="ECO:0008006" key="4">
    <source>
        <dbReference type="Google" id="ProtNLM"/>
    </source>
</evidence>
<keyword evidence="1" id="KW-1133">Transmembrane helix</keyword>
<reference evidence="2 3" key="1">
    <citation type="submission" date="2020-08" db="EMBL/GenBank/DDBJ databases">
        <title>Cohnella phylogeny.</title>
        <authorList>
            <person name="Dunlap C."/>
        </authorList>
    </citation>
    <scope>NUCLEOTIDE SEQUENCE [LARGE SCALE GENOMIC DNA]</scope>
    <source>
        <strain evidence="2 3">CBP 2801</strain>
    </source>
</reference>
<evidence type="ECO:0000313" key="2">
    <source>
        <dbReference type="EMBL" id="MBB6733095.1"/>
    </source>
</evidence>
<gene>
    <name evidence="2" type="ORF">H7C18_19435</name>
</gene>
<dbReference type="Proteomes" id="UP000564644">
    <property type="component" value="Unassembled WGS sequence"/>
</dbReference>
<comment type="caution">
    <text evidence="2">The sequence shown here is derived from an EMBL/GenBank/DDBJ whole genome shotgun (WGS) entry which is preliminary data.</text>
</comment>
<evidence type="ECO:0000256" key="1">
    <source>
        <dbReference type="SAM" id="Phobius"/>
    </source>
</evidence>
<organism evidence="2 3">
    <name type="scientific">Cohnella zeiphila</name>
    <dbReference type="NCBI Taxonomy" id="2761120"/>
    <lineage>
        <taxon>Bacteria</taxon>
        <taxon>Bacillati</taxon>
        <taxon>Bacillota</taxon>
        <taxon>Bacilli</taxon>
        <taxon>Bacillales</taxon>
        <taxon>Paenibacillaceae</taxon>
        <taxon>Cohnella</taxon>
    </lineage>
</organism>
<evidence type="ECO:0000313" key="3">
    <source>
        <dbReference type="Proteomes" id="UP000564644"/>
    </source>
</evidence>
<sequence length="527" mass="57255">MIRWRTIPLVVLALATVVSFSGFGRPASAAAAQQGALLLYDSEAKSTPHEGNIETLQRLLASFGQAVTVQSEDDYRSGEMSAYDRVLVVRNAPDLEPRNPDYIRDLAAYGGSYLQIGGTDIPKRVRDRLALRVVSSPSAAYRLTAGGYSQLLPGMPETDAFTIAGAGGQAYGQVIPESTGAASPYAVSDGTVAYASDLESGTLTEIALADLLKDWLKASGDPGMYVLIKEIYPFSDLHLLRSMADKLYGAGIPFLIAVKPVFYNTDYPAMKRYLQALAYAQSRNGTVVVDAPAVAATSTEDDRSLGGKMTGFLDLLADNGIAPLGMNAPLFWAYDEGYRSAGMKFFDSVFLQPNDPQLGISASGATVPFASSPFSIPFEQLRQYRPEGGPVRQPLPMETALTFDFFRDEAQLDDSVAALSDSWIPFADYKSGVHAVQTENRETHSGGGVLFVNGKSVDLNGASEEVDGDYAYTQQADVSLKKLFSVQNRILMVVFLAVLSLFFLFLFLGYRRYKRKFYHFGGRNDAL</sequence>
<feature type="transmembrane region" description="Helical" evidence="1">
    <location>
        <begin position="490"/>
        <end position="510"/>
    </location>
</feature>
<keyword evidence="3" id="KW-1185">Reference proteome</keyword>